<dbReference type="EMBL" id="UZAE01008523">
    <property type="protein sequence ID" value="VDO02675.1"/>
    <property type="molecule type" value="Genomic_DNA"/>
</dbReference>
<dbReference type="InterPro" id="IPR036961">
    <property type="entry name" value="Kinesin_motor_dom_sf"/>
</dbReference>
<evidence type="ECO:0000313" key="12">
    <source>
        <dbReference type="Proteomes" id="UP000278807"/>
    </source>
</evidence>
<accession>A0A0R3TIC8</accession>
<evidence type="ECO:0000256" key="3">
    <source>
        <dbReference type="ARBA" id="ARBA00022701"/>
    </source>
</evidence>
<evidence type="ECO:0000256" key="4">
    <source>
        <dbReference type="ARBA" id="ARBA00022741"/>
    </source>
</evidence>
<dbReference type="GO" id="GO:0008017">
    <property type="term" value="F:microtubule binding"/>
    <property type="evidence" value="ECO:0007669"/>
    <property type="project" value="InterPro"/>
</dbReference>
<keyword evidence="5" id="KW-0067">ATP-binding</keyword>
<sequence>MMSNAHRVNTAATDPRSQLEVDRTTRVNNQVAPATGVPVRKSNVVKEIERIQQRREERRAAQRAAREQPDVDPNSPSYEFLMMIREFQDTLDYRPLTSSDEIETHQICVCVRKRPMNKKELTRKEIDVITIPNKQQVLVHEPKTKVDLTKYLENQSFRFDYAFDETADNALVYRDCRTAQTEFML</sequence>
<reference evidence="11 12" key="2">
    <citation type="submission" date="2018-11" db="EMBL/GenBank/DDBJ databases">
        <authorList>
            <consortium name="Pathogen Informatics"/>
        </authorList>
    </citation>
    <scope>NUCLEOTIDE SEQUENCE [LARGE SCALE GENOMIC DNA]</scope>
</reference>
<dbReference type="GO" id="GO:0005874">
    <property type="term" value="C:microtubule"/>
    <property type="evidence" value="ECO:0007669"/>
    <property type="project" value="UniProtKB-KW"/>
</dbReference>
<keyword evidence="12" id="KW-1185">Reference proteome</keyword>
<dbReference type="GO" id="GO:0003777">
    <property type="term" value="F:microtubule motor activity"/>
    <property type="evidence" value="ECO:0007669"/>
    <property type="project" value="InterPro"/>
</dbReference>
<comment type="subcellular location">
    <subcellularLocation>
        <location evidence="1">Cytoplasm</location>
        <location evidence="1">Cytoskeleton</location>
    </subcellularLocation>
</comment>
<evidence type="ECO:0000256" key="5">
    <source>
        <dbReference type="ARBA" id="ARBA00022840"/>
    </source>
</evidence>
<evidence type="ECO:0000256" key="6">
    <source>
        <dbReference type="ARBA" id="ARBA00023175"/>
    </source>
</evidence>
<dbReference type="PANTHER" id="PTHR47971:SF8">
    <property type="entry name" value="KINESIN-LIKE PROTEIN"/>
    <property type="match status" value="1"/>
</dbReference>
<comment type="caution">
    <text evidence="8">Lacks conserved residue(s) required for the propagation of feature annotation.</text>
</comment>
<evidence type="ECO:0000256" key="9">
    <source>
        <dbReference type="SAM" id="MobiDB-lite"/>
    </source>
</evidence>
<dbReference type="GO" id="GO:0007019">
    <property type="term" value="P:microtubule depolymerization"/>
    <property type="evidence" value="ECO:0007669"/>
    <property type="project" value="TreeGrafter"/>
</dbReference>
<protein>
    <submittedName>
        <fullName evidence="13">Kinesin motor domain-containing protein</fullName>
    </submittedName>
</protein>
<dbReference type="InterPro" id="IPR001752">
    <property type="entry name" value="Kinesin_motor_dom"/>
</dbReference>
<dbReference type="InterPro" id="IPR027640">
    <property type="entry name" value="Kinesin-like_fam"/>
</dbReference>
<dbReference type="InterPro" id="IPR027417">
    <property type="entry name" value="P-loop_NTPase"/>
</dbReference>
<dbReference type="AlphaFoldDB" id="A0A0R3TIC8"/>
<evidence type="ECO:0000313" key="11">
    <source>
        <dbReference type="EMBL" id="VDO02675.1"/>
    </source>
</evidence>
<keyword evidence="2" id="KW-0963">Cytoplasm</keyword>
<keyword evidence="4" id="KW-0547">Nucleotide-binding</keyword>
<evidence type="ECO:0000256" key="1">
    <source>
        <dbReference type="ARBA" id="ARBA00004245"/>
    </source>
</evidence>
<evidence type="ECO:0000256" key="2">
    <source>
        <dbReference type="ARBA" id="ARBA00022490"/>
    </source>
</evidence>
<evidence type="ECO:0000259" key="10">
    <source>
        <dbReference type="PROSITE" id="PS50067"/>
    </source>
</evidence>
<dbReference type="STRING" id="102285.A0A0R3TIC8"/>
<evidence type="ECO:0000256" key="8">
    <source>
        <dbReference type="PROSITE-ProRule" id="PRU00283"/>
    </source>
</evidence>
<evidence type="ECO:0000256" key="7">
    <source>
        <dbReference type="ARBA" id="ARBA00023212"/>
    </source>
</evidence>
<organism evidence="13">
    <name type="scientific">Rodentolepis nana</name>
    <name type="common">Dwarf tapeworm</name>
    <name type="synonym">Hymenolepis nana</name>
    <dbReference type="NCBI Taxonomy" id="102285"/>
    <lineage>
        <taxon>Eukaryota</taxon>
        <taxon>Metazoa</taxon>
        <taxon>Spiralia</taxon>
        <taxon>Lophotrochozoa</taxon>
        <taxon>Platyhelminthes</taxon>
        <taxon>Cestoda</taxon>
        <taxon>Eucestoda</taxon>
        <taxon>Cyclophyllidea</taxon>
        <taxon>Hymenolepididae</taxon>
        <taxon>Rodentolepis</taxon>
    </lineage>
</organism>
<keyword evidence="7" id="KW-0206">Cytoskeleton</keyword>
<name>A0A0R3TIC8_RODNA</name>
<feature type="compositionally biased region" description="Polar residues" evidence="9">
    <location>
        <begin position="1"/>
        <end position="16"/>
    </location>
</feature>
<dbReference type="Gene3D" id="3.40.850.10">
    <property type="entry name" value="Kinesin motor domain"/>
    <property type="match status" value="1"/>
</dbReference>
<gene>
    <name evidence="11" type="ORF">HNAJ_LOCUS6815</name>
</gene>
<dbReference type="WBParaSite" id="HNAJ_0000681901-mRNA-1">
    <property type="protein sequence ID" value="HNAJ_0000681901-mRNA-1"/>
    <property type="gene ID" value="HNAJ_0000681901"/>
</dbReference>
<evidence type="ECO:0000313" key="13">
    <source>
        <dbReference type="WBParaSite" id="HNAJ_0000681901-mRNA-1"/>
    </source>
</evidence>
<reference evidence="13" key="1">
    <citation type="submission" date="2017-02" db="UniProtKB">
        <authorList>
            <consortium name="WormBaseParasite"/>
        </authorList>
    </citation>
    <scope>IDENTIFICATION</scope>
</reference>
<keyword evidence="6" id="KW-0505">Motor protein</keyword>
<feature type="region of interest" description="Disordered" evidence="9">
    <location>
        <begin position="1"/>
        <end position="34"/>
    </location>
</feature>
<proteinExistence type="inferred from homology"/>
<comment type="similarity">
    <text evidence="8">Belongs to the TRAFAC class myosin-kinesin ATPase superfamily. Kinesin family.</text>
</comment>
<dbReference type="SUPFAM" id="SSF52540">
    <property type="entry name" value="P-loop containing nucleoside triphosphate hydrolases"/>
    <property type="match status" value="1"/>
</dbReference>
<keyword evidence="3" id="KW-0493">Microtubule</keyword>
<dbReference type="Proteomes" id="UP000278807">
    <property type="component" value="Unassembled WGS sequence"/>
</dbReference>
<dbReference type="PANTHER" id="PTHR47971">
    <property type="entry name" value="KINESIN-RELATED PROTEIN 6"/>
    <property type="match status" value="1"/>
</dbReference>
<dbReference type="GO" id="GO:0007018">
    <property type="term" value="P:microtubule-based movement"/>
    <property type="evidence" value="ECO:0007669"/>
    <property type="project" value="InterPro"/>
</dbReference>
<feature type="domain" description="Kinesin motor" evidence="10">
    <location>
        <begin position="106"/>
        <end position="185"/>
    </location>
</feature>
<dbReference type="PROSITE" id="PS50067">
    <property type="entry name" value="KINESIN_MOTOR_2"/>
    <property type="match status" value="1"/>
</dbReference>
<dbReference type="GO" id="GO:0005524">
    <property type="term" value="F:ATP binding"/>
    <property type="evidence" value="ECO:0007669"/>
    <property type="project" value="UniProtKB-KW"/>
</dbReference>
<dbReference type="OrthoDB" id="3176171at2759"/>